<protein>
    <submittedName>
        <fullName evidence="1">Uncharacterized protein</fullName>
    </submittedName>
</protein>
<evidence type="ECO:0000313" key="2">
    <source>
        <dbReference type="Proteomes" id="UP000805193"/>
    </source>
</evidence>
<evidence type="ECO:0000313" key="1">
    <source>
        <dbReference type="EMBL" id="KAG0445187.1"/>
    </source>
</evidence>
<accession>A0AC60R0L5</accession>
<comment type="caution">
    <text evidence="1">The sequence shown here is derived from an EMBL/GenBank/DDBJ whole genome shotgun (WGS) entry which is preliminary data.</text>
</comment>
<proteinExistence type="predicted"/>
<dbReference type="EMBL" id="JABSTQ010000799">
    <property type="protein sequence ID" value="KAG0445187.1"/>
    <property type="molecule type" value="Genomic_DNA"/>
</dbReference>
<gene>
    <name evidence="1" type="ORF">HPB47_018725</name>
</gene>
<name>A0AC60R0L5_IXOPE</name>
<sequence length="508" mass="56886">MAYIMGAQGDSMFVKGAAKLVFGRKNLQMRRSVTREPYRRFKRVMPKKAPTPAKVEAVSNAFHKYVERNPREKSPTKSIPLINDYLRDRADCTGAACAGLFWDMKAAGEPSPRREEARCPWVGFGVLRAAARSSSKTWVALDSIRGAGPRRATSAYEPCARKDQRFLASRTPVYEKQGPKRCIASAGGAPKGPNVPRVKLNRKDPLFPGHGYATHSQTWVGEPTWLGVSVEHIKALVEIDAARDLKLAPHLKSSYLDPSHFKKMNVASSAVAVLNHSVWAAMRVLVCLGLLPPEAITTTWFVEQLLVKELLRTTISTVFLFKVLPRSGVDAADKARHVQLNRRLARGVRQMSDVVLINPDVFFPDKKQPRRDHCVGDGYHISHLLGVRVFTRLIKVQVVRRLGAEWGETNPGSRQKRYREHLGSLEKGLEEDRSIERLKIPLEERSLATEKHQIERGLAIEERQPQPLDADHHYGKDQKDNAPDMHQIGVLKSPSFAKAGHEVSQLAV</sequence>
<organism evidence="1 2">
    <name type="scientific">Ixodes persulcatus</name>
    <name type="common">Taiga tick</name>
    <dbReference type="NCBI Taxonomy" id="34615"/>
    <lineage>
        <taxon>Eukaryota</taxon>
        <taxon>Metazoa</taxon>
        <taxon>Ecdysozoa</taxon>
        <taxon>Arthropoda</taxon>
        <taxon>Chelicerata</taxon>
        <taxon>Arachnida</taxon>
        <taxon>Acari</taxon>
        <taxon>Parasitiformes</taxon>
        <taxon>Ixodida</taxon>
        <taxon>Ixodoidea</taxon>
        <taxon>Ixodidae</taxon>
        <taxon>Ixodinae</taxon>
        <taxon>Ixodes</taxon>
    </lineage>
</organism>
<keyword evidence="2" id="KW-1185">Reference proteome</keyword>
<dbReference type="Proteomes" id="UP000805193">
    <property type="component" value="Unassembled WGS sequence"/>
</dbReference>
<reference evidence="1 2" key="1">
    <citation type="journal article" date="2020" name="Cell">
        <title>Large-Scale Comparative Analyses of Tick Genomes Elucidate Their Genetic Diversity and Vector Capacities.</title>
        <authorList>
            <consortium name="Tick Genome and Microbiome Consortium (TIGMIC)"/>
            <person name="Jia N."/>
            <person name="Wang J."/>
            <person name="Shi W."/>
            <person name="Du L."/>
            <person name="Sun Y."/>
            <person name="Zhan W."/>
            <person name="Jiang J.F."/>
            <person name="Wang Q."/>
            <person name="Zhang B."/>
            <person name="Ji P."/>
            <person name="Bell-Sakyi L."/>
            <person name="Cui X.M."/>
            <person name="Yuan T.T."/>
            <person name="Jiang B.G."/>
            <person name="Yang W.F."/>
            <person name="Lam T.T."/>
            <person name="Chang Q.C."/>
            <person name="Ding S.J."/>
            <person name="Wang X.J."/>
            <person name="Zhu J.G."/>
            <person name="Ruan X.D."/>
            <person name="Zhao L."/>
            <person name="Wei J.T."/>
            <person name="Ye R.Z."/>
            <person name="Que T.C."/>
            <person name="Du C.H."/>
            <person name="Zhou Y.H."/>
            <person name="Cheng J.X."/>
            <person name="Dai P.F."/>
            <person name="Guo W.B."/>
            <person name="Han X.H."/>
            <person name="Huang E.J."/>
            <person name="Li L.F."/>
            <person name="Wei W."/>
            <person name="Gao Y.C."/>
            <person name="Liu J.Z."/>
            <person name="Shao H.Z."/>
            <person name="Wang X."/>
            <person name="Wang C.C."/>
            <person name="Yang T.C."/>
            <person name="Huo Q.B."/>
            <person name="Li W."/>
            <person name="Chen H.Y."/>
            <person name="Chen S.E."/>
            <person name="Zhou L.G."/>
            <person name="Ni X.B."/>
            <person name="Tian J.H."/>
            <person name="Sheng Y."/>
            <person name="Liu T."/>
            <person name="Pan Y.S."/>
            <person name="Xia L.Y."/>
            <person name="Li J."/>
            <person name="Zhao F."/>
            <person name="Cao W.C."/>
        </authorList>
    </citation>
    <scope>NUCLEOTIDE SEQUENCE [LARGE SCALE GENOMIC DNA]</scope>
    <source>
        <strain evidence="1">Iper-2018</strain>
    </source>
</reference>